<dbReference type="GO" id="GO:0005634">
    <property type="term" value="C:nucleus"/>
    <property type="evidence" value="ECO:0007669"/>
    <property type="project" value="UniProtKB-SubCell"/>
</dbReference>
<proteinExistence type="predicted"/>
<evidence type="ECO:0000313" key="10">
    <source>
        <dbReference type="Proteomes" id="UP000887540"/>
    </source>
</evidence>
<reference evidence="11" key="1">
    <citation type="submission" date="2022-11" db="UniProtKB">
        <authorList>
            <consortium name="WormBaseParasite"/>
        </authorList>
    </citation>
    <scope>IDENTIFICATION</scope>
</reference>
<name>A0A914CWW9_9BILA</name>
<keyword evidence="4" id="KW-0132">Cell division</keyword>
<evidence type="ECO:0000256" key="7">
    <source>
        <dbReference type="ARBA" id="ARBA00023242"/>
    </source>
</evidence>
<dbReference type="Pfam" id="PF03980">
    <property type="entry name" value="Nnf1"/>
    <property type="match status" value="1"/>
</dbReference>
<evidence type="ECO:0000256" key="8">
    <source>
        <dbReference type="ARBA" id="ARBA00023306"/>
    </source>
</evidence>
<evidence type="ECO:0000256" key="9">
    <source>
        <dbReference type="ARBA" id="ARBA00023328"/>
    </source>
</evidence>
<keyword evidence="3" id="KW-0158">Chromosome</keyword>
<evidence type="ECO:0000256" key="5">
    <source>
        <dbReference type="ARBA" id="ARBA00022776"/>
    </source>
</evidence>
<keyword evidence="7" id="KW-0539">Nucleus</keyword>
<evidence type="ECO:0000313" key="11">
    <source>
        <dbReference type="WBParaSite" id="ACRNAN_scaffold1470.g13033.t1"/>
    </source>
</evidence>
<dbReference type="WBParaSite" id="ACRNAN_scaffold1470.g13033.t1">
    <property type="protein sequence ID" value="ACRNAN_scaffold1470.g13033.t1"/>
    <property type="gene ID" value="ACRNAN_scaffold1470.g13033"/>
</dbReference>
<keyword evidence="6" id="KW-0995">Kinetochore</keyword>
<dbReference type="GO" id="GO:0051301">
    <property type="term" value="P:cell division"/>
    <property type="evidence" value="ECO:0007669"/>
    <property type="project" value="UniProtKB-KW"/>
</dbReference>
<keyword evidence="5" id="KW-0498">Mitosis</keyword>
<comment type="subcellular location">
    <subcellularLocation>
        <location evidence="2">Chromosome</location>
        <location evidence="2">Centromere</location>
        <location evidence="2">Kinetochore</location>
    </subcellularLocation>
    <subcellularLocation>
        <location evidence="1">Nucleus</location>
    </subcellularLocation>
</comment>
<accession>A0A914CWW9</accession>
<organism evidence="10 11">
    <name type="scientific">Acrobeloides nanus</name>
    <dbReference type="NCBI Taxonomy" id="290746"/>
    <lineage>
        <taxon>Eukaryota</taxon>
        <taxon>Metazoa</taxon>
        <taxon>Ecdysozoa</taxon>
        <taxon>Nematoda</taxon>
        <taxon>Chromadorea</taxon>
        <taxon>Rhabditida</taxon>
        <taxon>Tylenchina</taxon>
        <taxon>Cephalobomorpha</taxon>
        <taxon>Cephaloboidea</taxon>
        <taxon>Cephalobidae</taxon>
        <taxon>Acrobeloides</taxon>
    </lineage>
</organism>
<evidence type="ECO:0000256" key="6">
    <source>
        <dbReference type="ARBA" id="ARBA00022838"/>
    </source>
</evidence>
<protein>
    <submittedName>
        <fullName evidence="11">Uncharacterized protein</fullName>
    </submittedName>
</protein>
<evidence type="ECO:0000256" key="1">
    <source>
        <dbReference type="ARBA" id="ARBA00004123"/>
    </source>
</evidence>
<keyword evidence="10" id="KW-1185">Reference proteome</keyword>
<evidence type="ECO:0000256" key="2">
    <source>
        <dbReference type="ARBA" id="ARBA00004629"/>
    </source>
</evidence>
<evidence type="ECO:0000256" key="3">
    <source>
        <dbReference type="ARBA" id="ARBA00022454"/>
    </source>
</evidence>
<keyword evidence="8" id="KW-0131">Cell cycle</keyword>
<evidence type="ECO:0000256" key="4">
    <source>
        <dbReference type="ARBA" id="ARBA00022618"/>
    </source>
</evidence>
<keyword evidence="9" id="KW-0137">Centromere</keyword>
<dbReference type="AlphaFoldDB" id="A0A914CWW9"/>
<dbReference type="Proteomes" id="UP000887540">
    <property type="component" value="Unplaced"/>
</dbReference>
<dbReference type="InterPro" id="IPR007128">
    <property type="entry name" value="PMF1/Nnf1"/>
</dbReference>
<dbReference type="GO" id="GO:0000444">
    <property type="term" value="C:MIS12/MIND type complex"/>
    <property type="evidence" value="ECO:0007669"/>
    <property type="project" value="InterPro"/>
</dbReference>
<sequence length="149" mass="17600">MERLDKQVKSTLKQAFIELLAPKALQEDIRKFYNRELKLEECAEVRKKAIEELISKIDQLTSDIYEQYDLRPIFAEIEEAVKKQYNDKSNGWRPSDDPKMDSFAVRRCFLTQAISELSNYKSNLETQYQESVSKYTSIKDDITKELNEM</sequence>